<feature type="domain" description="DpnD/PcfM-like C-terminal" evidence="1">
    <location>
        <begin position="6"/>
        <end position="49"/>
    </location>
</feature>
<gene>
    <name evidence="2" type="ORF">SDC9_57791</name>
</gene>
<dbReference type="AlphaFoldDB" id="A0A644X670"/>
<dbReference type="EMBL" id="VSSQ01001832">
    <property type="protein sequence ID" value="MPM11447.1"/>
    <property type="molecule type" value="Genomic_DNA"/>
</dbReference>
<reference evidence="2" key="1">
    <citation type="submission" date="2019-08" db="EMBL/GenBank/DDBJ databases">
        <authorList>
            <person name="Kucharzyk K."/>
            <person name="Murdoch R.W."/>
            <person name="Higgins S."/>
            <person name="Loffler F."/>
        </authorList>
    </citation>
    <scope>NUCLEOTIDE SEQUENCE</scope>
</reference>
<organism evidence="2">
    <name type="scientific">bioreactor metagenome</name>
    <dbReference type="NCBI Taxonomy" id="1076179"/>
    <lineage>
        <taxon>unclassified sequences</taxon>
        <taxon>metagenomes</taxon>
        <taxon>ecological metagenomes</taxon>
    </lineage>
</organism>
<evidence type="ECO:0000259" key="1">
    <source>
        <dbReference type="Pfam" id="PF14207"/>
    </source>
</evidence>
<evidence type="ECO:0000313" key="2">
    <source>
        <dbReference type="EMBL" id="MPM11447.1"/>
    </source>
</evidence>
<name>A0A644X670_9ZZZZ</name>
<dbReference type="InterPro" id="IPR025575">
    <property type="entry name" value="DpnD/PcfM_C"/>
</dbReference>
<sequence length="69" mass="7903">MKEFVIRIVETLATSVIMEADSLDEALSKTNDLYQSGEIVLTYDDYSDTEFEEAATDLNVAKELLFKRY</sequence>
<comment type="caution">
    <text evidence="2">The sequence shown here is derived from an EMBL/GenBank/DDBJ whole genome shotgun (WGS) entry which is preliminary data.</text>
</comment>
<dbReference type="Pfam" id="PF14207">
    <property type="entry name" value="DpnD-PcfM"/>
    <property type="match status" value="1"/>
</dbReference>
<proteinExistence type="predicted"/>
<accession>A0A644X670</accession>
<protein>
    <recommendedName>
        <fullName evidence="1">DpnD/PcfM-like C-terminal domain-containing protein</fullName>
    </recommendedName>
</protein>